<dbReference type="InterPro" id="IPR012677">
    <property type="entry name" value="Nucleotide-bd_a/b_plait_sf"/>
</dbReference>
<evidence type="ECO:0000259" key="4">
    <source>
        <dbReference type="PROSITE" id="PS50102"/>
    </source>
</evidence>
<feature type="domain" description="RRM" evidence="4">
    <location>
        <begin position="45"/>
        <end position="108"/>
    </location>
</feature>
<organism evidence="6">
    <name type="scientific">Phallusia mammillata</name>
    <dbReference type="NCBI Taxonomy" id="59560"/>
    <lineage>
        <taxon>Eukaryota</taxon>
        <taxon>Metazoa</taxon>
        <taxon>Chordata</taxon>
        <taxon>Tunicata</taxon>
        <taxon>Ascidiacea</taxon>
        <taxon>Phlebobranchia</taxon>
        <taxon>Ascidiidae</taxon>
        <taxon>Phallusia</taxon>
    </lineage>
</organism>
<dbReference type="InterPro" id="IPR035979">
    <property type="entry name" value="RBD_domain_sf"/>
</dbReference>
<dbReference type="InterPro" id="IPR000504">
    <property type="entry name" value="RRM_dom"/>
</dbReference>
<evidence type="ECO:0000256" key="3">
    <source>
        <dbReference type="SAM" id="MobiDB-lite"/>
    </source>
</evidence>
<feature type="region of interest" description="Disordered" evidence="3">
    <location>
        <begin position="344"/>
        <end position="373"/>
    </location>
</feature>
<dbReference type="Gene3D" id="3.30.70.330">
    <property type="match status" value="2"/>
</dbReference>
<protein>
    <submittedName>
        <fullName evidence="6">La-related protein 7-like</fullName>
    </submittedName>
</protein>
<dbReference type="PANTHER" id="PTHR10352">
    <property type="entry name" value="EUKARYOTIC TRANSLATION INITIATION FACTOR 3 SUBUNIT G"/>
    <property type="match status" value="1"/>
</dbReference>
<dbReference type="PROSITE" id="PS50102">
    <property type="entry name" value="RRM"/>
    <property type="match status" value="1"/>
</dbReference>
<feature type="domain" description="XRRM" evidence="5">
    <location>
        <begin position="463"/>
        <end position="575"/>
    </location>
</feature>
<dbReference type="EMBL" id="LR787530">
    <property type="protein sequence ID" value="CAB3263392.1"/>
    <property type="molecule type" value="mRNA"/>
</dbReference>
<dbReference type="PROSITE" id="PS51939">
    <property type="entry name" value="XRRM"/>
    <property type="match status" value="1"/>
</dbReference>
<dbReference type="Pfam" id="PF08777">
    <property type="entry name" value="RRM_3"/>
    <property type="match status" value="1"/>
</dbReference>
<dbReference type="SMART" id="SM00360">
    <property type="entry name" value="RRM"/>
    <property type="match status" value="2"/>
</dbReference>
<dbReference type="Pfam" id="PF00076">
    <property type="entry name" value="RRM_1"/>
    <property type="match status" value="1"/>
</dbReference>
<proteinExistence type="evidence at transcript level"/>
<dbReference type="GO" id="GO:0003723">
    <property type="term" value="F:RNA binding"/>
    <property type="evidence" value="ECO:0007669"/>
    <property type="project" value="UniProtKB-UniRule"/>
</dbReference>
<name>A0A6F9DIZ3_9ASCI</name>
<evidence type="ECO:0000259" key="5">
    <source>
        <dbReference type="PROSITE" id="PS51939"/>
    </source>
</evidence>
<keyword evidence="1 2" id="KW-0694">RNA-binding</keyword>
<sequence>MKKLEATSSLIAKSIKESNWLQLDEDGKHVRRRVGIGTSVKNDQCTVYIEGLPADATISWMKQVCVKLGKVKHIYLPKFKNCDVLKGFAFVEFEQKEEAYRACNILNSPPPNFFPNRTSSYLSSLALRNHVADNFPDKQKDIVNSDEKDNNLSKTSSRLTNVVPNLQKLDVHAQKTNSEESDAMDINKQDILKEPGDNNTEPSNYKDIAAEKLVIANHSKYSKGRLASVVTQNSRKRCMSEPSNNHIQPKLKKLDENGSTCKPNHILDNNHITSGKDFTLNASTNQCVQSQLLDVDNAVTYGRFLASKAITQTESKLRHCSSHPDFAALRQDQPTVLSSVVTVPKNGKGASKKTRRKKNKTVKQPKTNQCPPNIKAMPKIAWLELKKSYQHKQREEMGKIKSILQHNSFKDGNTQSTFIKRHLVLEEHVSFEEMSPCNEVINTSLESAGESPGQHNGKRGQTSFQPGVIIQVQNYKLDPLQNISASVKLLKQHFSLYGPVAYVDIQQDLPCYVRFGNAKAAQQAVLEEQDYSLCLLTGAVEESYWDSLLASRQLKRSRERPKVRGREKIAMKAVQLTCQNSKQHIKFNHNY</sequence>
<gene>
    <name evidence="6" type="primary">Larp7</name>
</gene>
<evidence type="ECO:0000256" key="1">
    <source>
        <dbReference type="ARBA" id="ARBA00022884"/>
    </source>
</evidence>
<evidence type="ECO:0000256" key="2">
    <source>
        <dbReference type="PROSITE-ProRule" id="PRU00176"/>
    </source>
</evidence>
<evidence type="ECO:0000313" key="6">
    <source>
        <dbReference type="EMBL" id="CAB3263392.1"/>
    </source>
</evidence>
<dbReference type="AlphaFoldDB" id="A0A6F9DIZ3"/>
<dbReference type="SUPFAM" id="SSF54928">
    <property type="entry name" value="RNA-binding domain, RBD"/>
    <property type="match status" value="2"/>
</dbReference>
<reference evidence="6" key="1">
    <citation type="submission" date="2020-04" db="EMBL/GenBank/DDBJ databases">
        <authorList>
            <person name="Neveu A P."/>
        </authorList>
    </citation>
    <scope>NUCLEOTIDE SEQUENCE</scope>
    <source>
        <tissue evidence="6">Whole embryo</tissue>
    </source>
</reference>
<dbReference type="GO" id="GO:1990904">
    <property type="term" value="C:ribonucleoprotein complex"/>
    <property type="evidence" value="ECO:0007669"/>
    <property type="project" value="UniProtKB-UniRule"/>
</dbReference>
<accession>A0A6F9DIZ3</accession>
<dbReference type="InterPro" id="IPR014886">
    <property type="entry name" value="La_xRRM"/>
</dbReference>
<feature type="compositionally biased region" description="Basic residues" evidence="3">
    <location>
        <begin position="350"/>
        <end position="363"/>
    </location>
</feature>